<dbReference type="Pfam" id="PF03462">
    <property type="entry name" value="PCRF"/>
    <property type="match status" value="1"/>
</dbReference>
<evidence type="ECO:0000256" key="3">
    <source>
        <dbReference type="ARBA" id="ARBA00022917"/>
    </source>
</evidence>
<feature type="region of interest" description="Disordered" evidence="4">
    <location>
        <begin position="311"/>
        <end position="333"/>
    </location>
</feature>
<comment type="similarity">
    <text evidence="1">Belongs to the prokaryotic/mitochondrial release factor family.</text>
</comment>
<feature type="region of interest" description="Disordered" evidence="4">
    <location>
        <begin position="387"/>
        <end position="413"/>
    </location>
</feature>
<keyword evidence="5" id="KW-0472">Membrane</keyword>
<keyword evidence="5" id="KW-1133">Transmembrane helix</keyword>
<proteinExistence type="inferred from homology"/>
<dbReference type="InterPro" id="IPR045853">
    <property type="entry name" value="Pep_chain_release_fac_I_sf"/>
</dbReference>
<evidence type="ECO:0000256" key="5">
    <source>
        <dbReference type="SAM" id="Phobius"/>
    </source>
</evidence>
<evidence type="ECO:0000259" key="6">
    <source>
        <dbReference type="PROSITE" id="PS00745"/>
    </source>
</evidence>
<dbReference type="FunFam" id="3.30.160.20:FF:000004">
    <property type="entry name" value="Peptide chain release factor 1"/>
    <property type="match status" value="1"/>
</dbReference>
<keyword evidence="2" id="KW-0488">Methylation</keyword>
<dbReference type="Gene3D" id="6.10.140.1950">
    <property type="match status" value="1"/>
</dbReference>
<dbReference type="NCBIfam" id="TIGR00019">
    <property type="entry name" value="prfA"/>
    <property type="match status" value="1"/>
</dbReference>
<reference evidence="7" key="1">
    <citation type="journal article" date="2020" name="Microb. Genom.">
        <title>Genetic diversity of clinical and environmental Mucorales isolates obtained from an investigation of mucormycosis cases among solid organ transplant recipients.</title>
        <authorList>
            <person name="Nguyen M.H."/>
            <person name="Kaul D."/>
            <person name="Muto C."/>
            <person name="Cheng S.J."/>
            <person name="Richter R.A."/>
            <person name="Bruno V.M."/>
            <person name="Liu G."/>
            <person name="Beyhan S."/>
            <person name="Sundermann A.J."/>
            <person name="Mounaud S."/>
            <person name="Pasculle A.W."/>
            <person name="Nierman W.C."/>
            <person name="Driscoll E."/>
            <person name="Cumbie R."/>
            <person name="Clancy C.J."/>
            <person name="Dupont C.L."/>
        </authorList>
    </citation>
    <scope>NUCLEOTIDE SEQUENCE</scope>
    <source>
        <strain evidence="7">GL11</strain>
    </source>
</reference>
<keyword evidence="8" id="KW-1185">Reference proteome</keyword>
<dbReference type="AlphaFoldDB" id="A0A9P7BRV0"/>
<dbReference type="Gene3D" id="3.30.160.20">
    <property type="match status" value="1"/>
</dbReference>
<feature type="transmembrane region" description="Helical" evidence="5">
    <location>
        <begin position="601"/>
        <end position="622"/>
    </location>
</feature>
<dbReference type="Gene3D" id="3.30.70.1660">
    <property type="match status" value="1"/>
</dbReference>
<comment type="caution">
    <text evidence="7">The sequence shown here is derived from an EMBL/GenBank/DDBJ whole genome shotgun (WGS) entry which is preliminary data.</text>
</comment>
<dbReference type="InterPro" id="IPR004373">
    <property type="entry name" value="RF-1"/>
</dbReference>
<gene>
    <name evidence="7" type="ORF">G6F64_006774</name>
</gene>
<sequence>MLKRVFGPIARYSTKVQPLETSRITPALENKLTRLSERHDTIITRLNNSDNLDPSEITNNSRELASLTQSKALFDQWQKSKSDLRELYDMLSSPEESDKEMFDLAKEECQDMSNQIKQLEKEIIMELAPKDIADDTSAILEIRAGAGGDEASIFSADMARMYERFSQLQRWKWEVLACSEETGSKGFKDITVNVGGKSVFGTLKYESGVHRVQRVPATESQGRIHTSTVTVAILPQPTEVQVQIRDSDLKIDVYRASGAGGQHVNTTDSAVRITHIPTGLVVAMQDERSQHKNKQKALKVLRAKIYEQERIKTEKSRRDSRNKQIGTGDRSEKIRTYNYPQNRVTDHRINLTLYELEQIMSGESLSHIIEPLQEHYLADSAHNNIIKDYHSPPSSSTNSAGHDADEGFASSSSIDEDQTFQVLRRKRSSYAVSEAASITSIRTRFMGRVFFLGVCLFLQHSSKLKFQAPDQVQEHSSSDEQHTDANNIYDGDKLLKPTTIVSLVPLNRIFGANKSSFRNNADDGLLCGVLLLPMVTASKMTDLMKNSTDEAFVVYVQARLELLFIMSVTLLTLVFVNEYVRPLKRIILTLQKCFTLGEMTIISQSAAVLVYGTVEYICVTYFPKYQPEYMDHQDMSSISVLIHALIIGMILIGVITYPLLRQSRRIAQQPYWRSHDKSLPIFKNQKLLLGTAFYLTTAVLILFMISPFCKEAIGMDPFMCTIVIWVLVLDFASPSQSHRSLNTEEKNLTASLNIKRKLFHALAVVLFVPGVIFEYQFLQLAFGVAMSAFIYLEYLRYFAVWPWGKNLHIFLTEFIDNRDLGPIILSHMYLLLGCASPIWIGSSNFLASLSGILALGFGDSAASIIGKKLGRNRWLGSNKTVEGTVAFVIIVLFSSFLLLQTGTFIGLQQENHTDAFKTQIDWRAYTFVVFLTGLLEAFSSQNDNIILPLYMYSLAVLT</sequence>
<feature type="transmembrane region" description="Helical" evidence="5">
    <location>
        <begin position="642"/>
        <end position="660"/>
    </location>
</feature>
<feature type="transmembrane region" description="Helical" evidence="5">
    <location>
        <begin position="712"/>
        <end position="732"/>
    </location>
</feature>
<evidence type="ECO:0000256" key="2">
    <source>
        <dbReference type="ARBA" id="ARBA00022481"/>
    </source>
</evidence>
<organism evidence="7 8">
    <name type="scientific">Rhizopus oryzae</name>
    <name type="common">Mucormycosis agent</name>
    <name type="synonym">Rhizopus arrhizus var. delemar</name>
    <dbReference type="NCBI Taxonomy" id="64495"/>
    <lineage>
        <taxon>Eukaryota</taxon>
        <taxon>Fungi</taxon>
        <taxon>Fungi incertae sedis</taxon>
        <taxon>Mucoromycota</taxon>
        <taxon>Mucoromycotina</taxon>
        <taxon>Mucoromycetes</taxon>
        <taxon>Mucorales</taxon>
        <taxon>Mucorineae</taxon>
        <taxon>Rhizopodaceae</taxon>
        <taxon>Rhizopus</taxon>
    </lineage>
</organism>
<feature type="transmembrane region" description="Helical" evidence="5">
    <location>
        <begin position="687"/>
        <end position="706"/>
    </location>
</feature>
<evidence type="ECO:0000313" key="8">
    <source>
        <dbReference type="Proteomes" id="UP000716291"/>
    </source>
</evidence>
<feature type="transmembrane region" description="Helical" evidence="5">
    <location>
        <begin position="846"/>
        <end position="865"/>
    </location>
</feature>
<dbReference type="NCBIfam" id="NF001859">
    <property type="entry name" value="PRK00591.1"/>
    <property type="match status" value="1"/>
</dbReference>
<dbReference type="PANTHER" id="PTHR43804:SF7">
    <property type="entry name" value="LD18447P"/>
    <property type="match status" value="1"/>
</dbReference>
<evidence type="ECO:0000313" key="7">
    <source>
        <dbReference type="EMBL" id="KAG1307491.1"/>
    </source>
</evidence>
<protein>
    <recommendedName>
        <fullName evidence="6">Prokaryotic-type class I peptide chain release factors domain-containing protein</fullName>
    </recommendedName>
</protein>
<feature type="domain" description="Prokaryotic-type class I peptide chain release factors" evidence="6">
    <location>
        <begin position="255"/>
        <end position="271"/>
    </location>
</feature>
<dbReference type="InterPro" id="IPR000352">
    <property type="entry name" value="Pep_chain_release_fac_I"/>
</dbReference>
<dbReference type="FunFam" id="3.30.70.1660:FF:000002">
    <property type="entry name" value="Peptide chain release factor 1"/>
    <property type="match status" value="1"/>
</dbReference>
<dbReference type="HAMAP" id="MF_00093">
    <property type="entry name" value="Rel_fac_1"/>
    <property type="match status" value="1"/>
</dbReference>
<accession>A0A9P7BRV0</accession>
<dbReference type="InterPro" id="IPR050057">
    <property type="entry name" value="Prokaryotic/Mito_RF"/>
</dbReference>
<dbReference type="SMART" id="SM00937">
    <property type="entry name" value="PCRF"/>
    <property type="match status" value="1"/>
</dbReference>
<dbReference type="PANTHER" id="PTHR43804">
    <property type="entry name" value="LD18447P"/>
    <property type="match status" value="1"/>
</dbReference>
<feature type="transmembrane region" description="Helical" evidence="5">
    <location>
        <begin position="922"/>
        <end position="939"/>
    </location>
</feature>
<dbReference type="EMBL" id="JAANQT010000936">
    <property type="protein sequence ID" value="KAG1307491.1"/>
    <property type="molecule type" value="Genomic_DNA"/>
</dbReference>
<keyword evidence="5" id="KW-0812">Transmembrane</keyword>
<dbReference type="InterPro" id="IPR005139">
    <property type="entry name" value="PCRF"/>
</dbReference>
<name>A0A9P7BRV0_RHIOR</name>
<dbReference type="SUPFAM" id="SSF75620">
    <property type="entry name" value="Release factor"/>
    <property type="match status" value="1"/>
</dbReference>
<dbReference type="OrthoDB" id="377083at2759"/>
<dbReference type="GO" id="GO:0032543">
    <property type="term" value="P:mitochondrial translation"/>
    <property type="evidence" value="ECO:0007669"/>
    <property type="project" value="UniProtKB-ARBA"/>
</dbReference>
<evidence type="ECO:0000256" key="4">
    <source>
        <dbReference type="SAM" id="MobiDB-lite"/>
    </source>
</evidence>
<feature type="transmembrane region" description="Helical" evidence="5">
    <location>
        <begin position="758"/>
        <end position="775"/>
    </location>
</feature>
<evidence type="ECO:0000256" key="1">
    <source>
        <dbReference type="ARBA" id="ARBA00010835"/>
    </source>
</evidence>
<dbReference type="Pfam" id="PF00472">
    <property type="entry name" value="RF-1"/>
    <property type="match status" value="1"/>
</dbReference>
<feature type="compositionally biased region" description="Basic and acidic residues" evidence="4">
    <location>
        <begin position="311"/>
        <end position="322"/>
    </location>
</feature>
<feature type="transmembrane region" description="Helical" evidence="5">
    <location>
        <begin position="885"/>
        <end position="907"/>
    </location>
</feature>
<keyword evidence="3" id="KW-0648">Protein biosynthesis</keyword>
<feature type="transmembrane region" description="Helical" evidence="5">
    <location>
        <begin position="562"/>
        <end position="580"/>
    </location>
</feature>
<dbReference type="PROSITE" id="PS00745">
    <property type="entry name" value="RF_PROK_I"/>
    <property type="match status" value="1"/>
</dbReference>
<feature type="transmembrane region" description="Helical" evidence="5">
    <location>
        <begin position="820"/>
        <end position="840"/>
    </location>
</feature>
<dbReference type="GO" id="GO:0005739">
    <property type="term" value="C:mitochondrion"/>
    <property type="evidence" value="ECO:0007669"/>
    <property type="project" value="GOC"/>
</dbReference>
<dbReference type="Proteomes" id="UP000716291">
    <property type="component" value="Unassembled WGS sequence"/>
</dbReference>
<dbReference type="GO" id="GO:0016149">
    <property type="term" value="F:translation release factor activity, codon specific"/>
    <property type="evidence" value="ECO:0007669"/>
    <property type="project" value="InterPro"/>
</dbReference>
<feature type="transmembrane region" description="Helical" evidence="5">
    <location>
        <begin position="781"/>
        <end position="799"/>
    </location>
</feature>